<evidence type="ECO:0008006" key="3">
    <source>
        <dbReference type="Google" id="ProtNLM"/>
    </source>
</evidence>
<name>A0A3D9C802_9FLAO</name>
<dbReference type="EMBL" id="QNVT01000011">
    <property type="protein sequence ID" value="REC61884.1"/>
    <property type="molecule type" value="Genomic_DNA"/>
</dbReference>
<dbReference type="RefSeq" id="WP_115971140.1">
    <property type="nucleotide sequence ID" value="NZ_QNVT01000011.1"/>
</dbReference>
<evidence type="ECO:0000313" key="2">
    <source>
        <dbReference type="Proteomes" id="UP000256686"/>
    </source>
</evidence>
<dbReference type="Gene3D" id="2.180.10.10">
    <property type="entry name" value="RHS repeat-associated core"/>
    <property type="match status" value="1"/>
</dbReference>
<accession>A0A3D9C802</accession>
<gene>
    <name evidence="1" type="ORF">DRF65_12710</name>
</gene>
<evidence type="ECO:0000313" key="1">
    <source>
        <dbReference type="EMBL" id="REC61884.1"/>
    </source>
</evidence>
<dbReference type="AlphaFoldDB" id="A0A3D9C802"/>
<protein>
    <recommendedName>
        <fullName evidence="3">YD repeat-containing protein</fullName>
    </recommendedName>
</protein>
<sequence length="256" mass="29154">MKKHLFLGMMGAAVFFNSCSSNDENEPAEKKLLLSKVTTTYSDPIVSFLNGTLTLEYNSKGQLIKMQSKEGTSIFEYKNGKPIKSNDYNSQQQLESYSEFNYSGDQLVSNKIIYTNSENNRTHQYAYNAVGQLSSYTSCRSVNCSDPTKETYIYNGDNVSLHTLNFNGTDLKTEYSYDNKFNPYTNTDKYLKISWGRNDILSKNNCIISKSDSQYSGKDITTYNLEYNSAGFPTRTIGKSMNGEPFVQYDYEYITL</sequence>
<keyword evidence="2" id="KW-1185">Reference proteome</keyword>
<organism evidence="1 2">
    <name type="scientific">Chryseobacterium pennae</name>
    <dbReference type="NCBI Taxonomy" id="2258962"/>
    <lineage>
        <taxon>Bacteria</taxon>
        <taxon>Pseudomonadati</taxon>
        <taxon>Bacteroidota</taxon>
        <taxon>Flavobacteriia</taxon>
        <taxon>Flavobacteriales</taxon>
        <taxon>Weeksellaceae</taxon>
        <taxon>Chryseobacterium group</taxon>
        <taxon>Chryseobacterium</taxon>
    </lineage>
</organism>
<proteinExistence type="predicted"/>
<comment type="caution">
    <text evidence="1">The sequence shown here is derived from an EMBL/GenBank/DDBJ whole genome shotgun (WGS) entry which is preliminary data.</text>
</comment>
<reference evidence="2" key="1">
    <citation type="submission" date="2018-06" db="EMBL/GenBank/DDBJ databases">
        <authorList>
            <person name="Lum Nde A."/>
            <person name="Hugo C."/>
        </authorList>
    </citation>
    <scope>NUCLEOTIDE SEQUENCE [LARGE SCALE GENOMIC DNA]</scope>
    <source>
        <strain evidence="2">1_F178</strain>
    </source>
</reference>
<dbReference type="Proteomes" id="UP000256686">
    <property type="component" value="Unassembled WGS sequence"/>
</dbReference>